<dbReference type="NCBIfam" id="NF033521">
    <property type="entry name" value="lasso_leader_L3"/>
    <property type="match status" value="1"/>
</dbReference>
<accession>A0AA96WDV9</accession>
<evidence type="ECO:0000313" key="1">
    <source>
        <dbReference type="EMBL" id="WNZ22760.1"/>
    </source>
</evidence>
<proteinExistence type="predicted"/>
<dbReference type="AlphaFoldDB" id="A0AA96WDV9"/>
<protein>
    <submittedName>
        <fullName evidence="1">Lasso peptide</fullName>
    </submittedName>
</protein>
<dbReference type="NCBIfam" id="NF033528">
    <property type="entry name" value="lasso_cyano"/>
    <property type="match status" value="1"/>
</dbReference>
<dbReference type="EMBL" id="CP053586">
    <property type="protein sequence ID" value="WNZ22760.1"/>
    <property type="molecule type" value="Genomic_DNA"/>
</dbReference>
<sequence>MQKKRYAKPELTVHGDVEKITQGEGSGLVDLFVYGLSDPIGRPPKTGSR</sequence>
<dbReference type="RefSeq" id="WP_316434297.1">
    <property type="nucleotide sequence ID" value="NZ_CP053586.1"/>
</dbReference>
<gene>
    <name evidence="1" type="ORF">HJG54_07760</name>
</gene>
<name>A0AA96WDV9_9CYAN</name>
<organism evidence="1">
    <name type="scientific">Leptolyngbya sp. NK1-12</name>
    <dbReference type="NCBI Taxonomy" id="2547451"/>
    <lineage>
        <taxon>Bacteria</taxon>
        <taxon>Bacillati</taxon>
        <taxon>Cyanobacteriota</taxon>
        <taxon>Cyanophyceae</taxon>
        <taxon>Leptolyngbyales</taxon>
        <taxon>Leptolyngbyaceae</taxon>
        <taxon>Leptolyngbya group</taxon>
        <taxon>Leptolyngbya</taxon>
    </lineage>
</organism>
<reference evidence="1" key="1">
    <citation type="submission" date="2020-05" db="EMBL/GenBank/DDBJ databases">
        <authorList>
            <person name="Zhu T."/>
            <person name="Keshari N."/>
            <person name="Lu X."/>
        </authorList>
    </citation>
    <scope>NUCLEOTIDE SEQUENCE</scope>
    <source>
        <strain evidence="1">NK1-12</strain>
    </source>
</reference>